<reference evidence="4 5" key="1">
    <citation type="submission" date="2019-08" db="EMBL/GenBank/DDBJ databases">
        <title>In-depth cultivation of the pig gut microbiome towards novel bacterial diversity and tailored functional studies.</title>
        <authorList>
            <person name="Wylensek D."/>
            <person name="Hitch T.C.A."/>
            <person name="Clavel T."/>
        </authorList>
    </citation>
    <scope>NUCLEOTIDE SEQUENCE [LARGE SCALE GENOMIC DNA]</scope>
    <source>
        <strain evidence="4 5">RF-GAM-744-WT-7</strain>
    </source>
</reference>
<feature type="domain" description="YdbS-like PH" evidence="3">
    <location>
        <begin position="483"/>
        <end position="553"/>
    </location>
</feature>
<dbReference type="EMBL" id="VUMY01000008">
    <property type="protein sequence ID" value="MST49702.1"/>
    <property type="molecule type" value="Genomic_DNA"/>
</dbReference>
<accession>A0A7K0K2J3</accession>
<feature type="domain" description="YdbS-like PH" evidence="3">
    <location>
        <begin position="132"/>
        <end position="209"/>
    </location>
</feature>
<evidence type="ECO:0000256" key="1">
    <source>
        <dbReference type="SAM" id="MobiDB-lite"/>
    </source>
</evidence>
<dbReference type="Pfam" id="PF03703">
    <property type="entry name" value="bPH_2"/>
    <property type="match status" value="2"/>
</dbReference>
<organism evidence="4 5">
    <name type="scientific">Mobiluncus porci</name>
    <dbReference type="NCBI Taxonomy" id="2652278"/>
    <lineage>
        <taxon>Bacteria</taxon>
        <taxon>Bacillati</taxon>
        <taxon>Actinomycetota</taxon>
        <taxon>Actinomycetes</taxon>
        <taxon>Actinomycetales</taxon>
        <taxon>Actinomycetaceae</taxon>
        <taxon>Mobiluncus</taxon>
    </lineage>
</organism>
<gene>
    <name evidence="4" type="ORF">FYJ63_05555</name>
</gene>
<comment type="caution">
    <text evidence="4">The sequence shown here is derived from an EMBL/GenBank/DDBJ whole genome shotgun (WGS) entry which is preliminary data.</text>
</comment>
<feature type="transmembrane region" description="Helical" evidence="2">
    <location>
        <begin position="108"/>
        <end position="130"/>
    </location>
</feature>
<feature type="transmembrane region" description="Helical" evidence="2">
    <location>
        <begin position="273"/>
        <end position="298"/>
    </location>
</feature>
<evidence type="ECO:0000259" key="3">
    <source>
        <dbReference type="Pfam" id="PF03703"/>
    </source>
</evidence>
<keyword evidence="2" id="KW-0472">Membrane</keyword>
<evidence type="ECO:0000256" key="2">
    <source>
        <dbReference type="SAM" id="Phobius"/>
    </source>
</evidence>
<evidence type="ECO:0000313" key="5">
    <source>
        <dbReference type="Proteomes" id="UP000442535"/>
    </source>
</evidence>
<feature type="transmembrane region" description="Helical" evidence="2">
    <location>
        <begin position="304"/>
        <end position="331"/>
    </location>
</feature>
<keyword evidence="2" id="KW-1133">Transmembrane helix</keyword>
<proteinExistence type="predicted"/>
<dbReference type="InterPro" id="IPR005182">
    <property type="entry name" value="YdbS-like_PH"/>
</dbReference>
<dbReference type="PANTHER" id="PTHR34473">
    <property type="entry name" value="UPF0699 TRANSMEMBRANE PROTEIN YDBS"/>
    <property type="match status" value="1"/>
</dbReference>
<keyword evidence="2" id="KW-0812">Transmembrane</keyword>
<dbReference type="PIRSF" id="PIRSF026631">
    <property type="entry name" value="UCP026631"/>
    <property type="match status" value="1"/>
</dbReference>
<keyword evidence="5" id="KW-1185">Reference proteome</keyword>
<dbReference type="PANTHER" id="PTHR34473:SF2">
    <property type="entry name" value="UPF0699 TRANSMEMBRANE PROTEIN YDBT"/>
    <property type="match status" value="1"/>
</dbReference>
<sequence length="581" mass="62842">MVNPEPAELPEPSVASPQPDSVPTPQSQPPAGASANNLTENVTNGTVSEVSEQDLAKGANWKRVHPLTPLANSWAAILVLFAIILSQITNEGALEAIDFLNHIGQAWIAWVVAIAIVVVVLLFILVINYLEWRVTKYALTDQAIFFRKGLIFKSERHMRLNRIQAVDVVAPLVPRLLGLAKLHVDSAGAAGSEVDVAYLKVSECQELRAEVLAKAAGMKSNQTLPASAGISKFLEVGESGIMGDLPAASLQAPEVPLYEIPVGMLLGSMLRSLSLWFTVALIPFLFAAGLVPVILAVMDGTEEAFIAALLATPSALIGAFGGIVAAGSAVFQQLNRGWNFTAAFSPDGIRLRHGLTTHASQTIPPGRVHAVVLKQPFLWRGKDWWQVQLTLAGYQGASSGDKKTQTSTVLLPVGTREQALQALWMVQRDLGAVTDLEGQEIGTAGTDLLQVLMYGSGSAPGLFVPPRRDRWLDWITWNRKAAVLTTTMVMIRDGRVTHRVSFVPHSRMQSVAIDQGPLERKLNLANVSLHLVPGVVPTVVHHLEAPLAERLWELQVRHADIARDQEPPEEWMARVVASISG</sequence>
<name>A0A7K0K2J3_9ACTO</name>
<dbReference type="Proteomes" id="UP000442535">
    <property type="component" value="Unassembled WGS sequence"/>
</dbReference>
<feature type="region of interest" description="Disordered" evidence="1">
    <location>
        <begin position="1"/>
        <end position="39"/>
    </location>
</feature>
<dbReference type="InterPro" id="IPR014529">
    <property type="entry name" value="UCP026631"/>
</dbReference>
<feature type="transmembrane region" description="Helical" evidence="2">
    <location>
        <begin position="70"/>
        <end position="88"/>
    </location>
</feature>
<protein>
    <submittedName>
        <fullName evidence="4">PH domain-containing protein</fullName>
    </submittedName>
</protein>
<dbReference type="AlphaFoldDB" id="A0A7K0K2J3"/>
<evidence type="ECO:0000313" key="4">
    <source>
        <dbReference type="EMBL" id="MST49702.1"/>
    </source>
</evidence>